<evidence type="ECO:0000313" key="2">
    <source>
        <dbReference type="Proteomes" id="UP000010472"/>
    </source>
</evidence>
<keyword evidence="2" id="KW-1185">Reference proteome</keyword>
<dbReference type="eggNOG" id="ENOG502ZC76">
    <property type="taxonomic scope" value="Bacteria"/>
</dbReference>
<reference evidence="1 2" key="1">
    <citation type="submission" date="2012-06" db="EMBL/GenBank/DDBJ databases">
        <title>Finished chromosome of genome of Crinalium epipsammum PCC 9333.</title>
        <authorList>
            <consortium name="US DOE Joint Genome Institute"/>
            <person name="Gugger M."/>
            <person name="Coursin T."/>
            <person name="Rippka R."/>
            <person name="Tandeau De Marsac N."/>
            <person name="Huntemann M."/>
            <person name="Wei C.-L."/>
            <person name="Han J."/>
            <person name="Detter J.C."/>
            <person name="Han C."/>
            <person name="Tapia R."/>
            <person name="Davenport K."/>
            <person name="Daligault H."/>
            <person name="Erkkila T."/>
            <person name="Gu W."/>
            <person name="Munk A.C.C."/>
            <person name="Teshima H."/>
            <person name="Xu Y."/>
            <person name="Chain P."/>
            <person name="Chen A."/>
            <person name="Krypides N."/>
            <person name="Mavromatis K."/>
            <person name="Markowitz V."/>
            <person name="Szeto E."/>
            <person name="Ivanova N."/>
            <person name="Mikhailova N."/>
            <person name="Ovchinnikova G."/>
            <person name="Pagani I."/>
            <person name="Pati A."/>
            <person name="Goodwin L."/>
            <person name="Peters L."/>
            <person name="Pitluck S."/>
            <person name="Woyke T."/>
            <person name="Kerfeld C."/>
        </authorList>
    </citation>
    <scope>NUCLEOTIDE SEQUENCE [LARGE SCALE GENOMIC DNA]</scope>
    <source>
        <strain evidence="1 2">PCC 9333</strain>
    </source>
</reference>
<dbReference type="STRING" id="1173022.Cri9333_4148"/>
<dbReference type="RefSeq" id="WP_015205038.1">
    <property type="nucleotide sequence ID" value="NC_019753.1"/>
</dbReference>
<dbReference type="KEGG" id="cep:Cri9333_4148"/>
<accession>K9W5A8</accession>
<proteinExistence type="predicted"/>
<protein>
    <recommendedName>
        <fullName evidence="3">DUF2993 domain-containing protein</fullName>
    </recommendedName>
</protein>
<evidence type="ECO:0008006" key="3">
    <source>
        <dbReference type="Google" id="ProtNLM"/>
    </source>
</evidence>
<dbReference type="Pfam" id="PF11209">
    <property type="entry name" value="LmeA"/>
    <property type="match status" value="1"/>
</dbReference>
<dbReference type="PATRIC" id="fig|1173022.3.peg.4483"/>
<name>K9W5A8_9CYAN</name>
<dbReference type="InterPro" id="IPR021373">
    <property type="entry name" value="DUF2993"/>
</dbReference>
<sequence length="237" mass="25731">MTIKQSRIISTVLSPACGVWLRSQVEQVKELQVKISGGDRQILGGYIPHISIIADHAVYQGLHLSKINLSAENIRINLSQVIKGKPLRLLEPIPVTGQMLLEETDLKASLASPLLSNALTELLGTLLTSAGINQPNELLKDNPIKWQQVTLDNNQLTIAGVLANKSDNLTPVAIRTGLELASSHVLRLAPLHIDTPLESASRNLDSFELDLGSEVDIEELKIMPGQLVCRGSINVIP</sequence>
<evidence type="ECO:0000313" key="1">
    <source>
        <dbReference type="EMBL" id="AFZ14942.1"/>
    </source>
</evidence>
<gene>
    <name evidence="1" type="ORF">Cri9333_4148</name>
</gene>
<dbReference type="AlphaFoldDB" id="K9W5A8"/>
<dbReference type="HOGENOM" id="CLU_089598_0_0_3"/>
<organism evidence="1 2">
    <name type="scientific">Crinalium epipsammum PCC 9333</name>
    <dbReference type="NCBI Taxonomy" id="1173022"/>
    <lineage>
        <taxon>Bacteria</taxon>
        <taxon>Bacillati</taxon>
        <taxon>Cyanobacteriota</taxon>
        <taxon>Cyanophyceae</taxon>
        <taxon>Gomontiellales</taxon>
        <taxon>Gomontiellaceae</taxon>
        <taxon>Crinalium</taxon>
    </lineage>
</organism>
<dbReference type="Proteomes" id="UP000010472">
    <property type="component" value="Chromosome"/>
</dbReference>
<dbReference type="EMBL" id="CP003620">
    <property type="protein sequence ID" value="AFZ14942.1"/>
    <property type="molecule type" value="Genomic_DNA"/>
</dbReference>